<accession>A0A2T7P0E3</accession>
<dbReference type="PANTHER" id="PTHR11636">
    <property type="entry name" value="POU DOMAIN"/>
    <property type="match status" value="1"/>
</dbReference>
<dbReference type="InterPro" id="IPR000327">
    <property type="entry name" value="POU_dom"/>
</dbReference>
<dbReference type="GO" id="GO:0005634">
    <property type="term" value="C:nucleus"/>
    <property type="evidence" value="ECO:0007669"/>
    <property type="project" value="UniProtKB-SubCell"/>
</dbReference>
<dbReference type="FunFam" id="1.10.10.60:FF:000005">
    <property type="entry name" value="POU domain protein"/>
    <property type="match status" value="1"/>
</dbReference>
<dbReference type="Pfam" id="PF00157">
    <property type="entry name" value="Pou"/>
    <property type="match status" value="1"/>
</dbReference>
<evidence type="ECO:0000259" key="10">
    <source>
        <dbReference type="PROSITE" id="PS51179"/>
    </source>
</evidence>
<dbReference type="Pfam" id="PF00046">
    <property type="entry name" value="Homeodomain"/>
    <property type="match status" value="1"/>
</dbReference>
<dbReference type="SMART" id="SM00352">
    <property type="entry name" value="POU"/>
    <property type="match status" value="1"/>
</dbReference>
<dbReference type="SUPFAM" id="SSF47413">
    <property type="entry name" value="lambda repressor-like DNA-binding domains"/>
    <property type="match status" value="1"/>
</dbReference>
<comment type="caution">
    <text evidence="11">The sequence shown here is derived from an EMBL/GenBank/DDBJ whole genome shotgun (WGS) entry which is preliminary data.</text>
</comment>
<keyword evidence="12" id="KW-1185">Reference proteome</keyword>
<dbReference type="PROSITE" id="PS00027">
    <property type="entry name" value="HOMEOBOX_1"/>
    <property type="match status" value="1"/>
</dbReference>
<proteinExistence type="inferred from homology"/>
<dbReference type="GO" id="GO:0000978">
    <property type="term" value="F:RNA polymerase II cis-regulatory region sequence-specific DNA binding"/>
    <property type="evidence" value="ECO:0007669"/>
    <property type="project" value="TreeGrafter"/>
</dbReference>
<dbReference type="SMART" id="SM00389">
    <property type="entry name" value="HOX"/>
    <property type="match status" value="1"/>
</dbReference>
<dbReference type="InterPro" id="IPR001356">
    <property type="entry name" value="HD"/>
</dbReference>
<comment type="subcellular location">
    <subcellularLocation>
        <location evidence="1 6 7">Nucleus</location>
    </subcellularLocation>
</comment>
<dbReference type="InterPro" id="IPR050255">
    <property type="entry name" value="POU_domain_TF"/>
</dbReference>
<dbReference type="PROSITE" id="PS00465">
    <property type="entry name" value="POU_2"/>
    <property type="match status" value="1"/>
</dbReference>
<evidence type="ECO:0000256" key="7">
    <source>
        <dbReference type="RuleBase" id="RU000682"/>
    </source>
</evidence>
<dbReference type="EMBL" id="PZQS01000007">
    <property type="protein sequence ID" value="PVD26876.1"/>
    <property type="molecule type" value="Genomic_DNA"/>
</dbReference>
<dbReference type="FunFam" id="1.10.260.40:FF:000001">
    <property type="entry name" value="POU domain protein"/>
    <property type="match status" value="1"/>
</dbReference>
<gene>
    <name evidence="11" type="ORF">C0Q70_12024</name>
</gene>
<evidence type="ECO:0000256" key="3">
    <source>
        <dbReference type="ARBA" id="ARBA00023155"/>
    </source>
</evidence>
<sequence length="558" mass="58810">MTENSGAAGSGSFIQQLQQIIPSQLPVTMSTAGIIIQNQYGQQAVIPVTAAIPPGISLTAQDLQNLQQQILLQAQNNLQQQTAPTQQQQAAQQQQVVQQGAQKQFQGALTTQSQVQAEQSARQQISIAQPQTSIQLTIPTAASSGNVTVSQPQATLQTVQIPTATLQAQGLQGLQQIVLVNTAQLGAFQSPLLTNIQAPQSPDLSPSASVESPTVVFSNAVTTMSVPVEENIDLEELEQFAKTFKRRRIELGFTQGDVGMAMGKLYGNDFSQTTISRFEALNLSFKNMCKLKPLLHKWLQDADAMSRNPSAMGGAGGTLSAALSADAMGRRRKKRTSIDTSIRVALEKSFLQNSKPSSEEIAILADSLNMEKEVVRVWFCNRRQKEKRINPPPAFSAGTLQMVSPQSLLTTLPVTAISSNGTSVSTVNTMSSGTVVATSANNPTSQVSELNSTTLKGDTKQFASAAVVLANAAAGNIPLVSLAAGPQVLGSLQMAAGGNNSAFVIPTLDKDTVTKQQQMNSATQALTSVVKASGMASMNVTLTSGSPTAGSVSMIDNA</sequence>
<dbReference type="Proteomes" id="UP000245119">
    <property type="component" value="Linkage Group LG7"/>
</dbReference>
<dbReference type="InterPro" id="IPR013847">
    <property type="entry name" value="POU"/>
</dbReference>
<dbReference type="Gene3D" id="1.10.10.60">
    <property type="entry name" value="Homeodomain-like"/>
    <property type="match status" value="1"/>
</dbReference>
<evidence type="ECO:0000256" key="5">
    <source>
        <dbReference type="ARBA" id="ARBA00023242"/>
    </source>
</evidence>
<dbReference type="Gene3D" id="1.10.260.40">
    <property type="entry name" value="lambda repressor-like DNA-binding domains"/>
    <property type="match status" value="1"/>
</dbReference>
<evidence type="ECO:0000313" key="12">
    <source>
        <dbReference type="Proteomes" id="UP000245119"/>
    </source>
</evidence>
<feature type="domain" description="Homeobox" evidence="9">
    <location>
        <begin position="329"/>
        <end position="389"/>
    </location>
</feature>
<evidence type="ECO:0000256" key="2">
    <source>
        <dbReference type="ARBA" id="ARBA00023125"/>
    </source>
</evidence>
<dbReference type="AlphaFoldDB" id="A0A2T7P0E3"/>
<dbReference type="SUPFAM" id="SSF46689">
    <property type="entry name" value="Homeodomain-like"/>
    <property type="match status" value="1"/>
</dbReference>
<comment type="similarity">
    <text evidence="8">Belongs to the POU transcription factor family.</text>
</comment>
<dbReference type="PRINTS" id="PR00028">
    <property type="entry name" value="POUDOMAIN"/>
</dbReference>
<evidence type="ECO:0000256" key="6">
    <source>
        <dbReference type="PROSITE-ProRule" id="PRU00108"/>
    </source>
</evidence>
<keyword evidence="3 6" id="KW-0371">Homeobox</keyword>
<dbReference type="InterPro" id="IPR010982">
    <property type="entry name" value="Lambda_DNA-bd_dom_sf"/>
</dbReference>
<keyword evidence="2 6" id="KW-0238">DNA-binding</keyword>
<keyword evidence="4 8" id="KW-0804">Transcription</keyword>
<dbReference type="PROSITE" id="PS50071">
    <property type="entry name" value="HOMEOBOX_2"/>
    <property type="match status" value="1"/>
</dbReference>
<evidence type="ECO:0000256" key="8">
    <source>
        <dbReference type="RuleBase" id="RU361194"/>
    </source>
</evidence>
<evidence type="ECO:0000256" key="1">
    <source>
        <dbReference type="ARBA" id="ARBA00004123"/>
    </source>
</evidence>
<protein>
    <recommendedName>
        <fullName evidence="8">POU domain protein</fullName>
    </recommendedName>
</protein>
<reference evidence="11 12" key="1">
    <citation type="submission" date="2018-04" db="EMBL/GenBank/DDBJ databases">
        <title>The genome of golden apple snail Pomacea canaliculata provides insight into stress tolerance and invasive adaptation.</title>
        <authorList>
            <person name="Liu C."/>
            <person name="Liu B."/>
            <person name="Ren Y."/>
            <person name="Zhang Y."/>
            <person name="Wang H."/>
            <person name="Li S."/>
            <person name="Jiang F."/>
            <person name="Yin L."/>
            <person name="Zhang G."/>
            <person name="Qian W."/>
            <person name="Fan W."/>
        </authorList>
    </citation>
    <scope>NUCLEOTIDE SEQUENCE [LARGE SCALE GENOMIC DNA]</scope>
    <source>
        <strain evidence="11">SZHN2017</strain>
        <tissue evidence="11">Muscle</tissue>
    </source>
</reference>
<dbReference type="PROSITE" id="PS00035">
    <property type="entry name" value="POU_1"/>
    <property type="match status" value="1"/>
</dbReference>
<feature type="domain" description="POU-specific" evidence="10">
    <location>
        <begin position="229"/>
        <end position="303"/>
    </location>
</feature>
<evidence type="ECO:0000313" key="11">
    <source>
        <dbReference type="EMBL" id="PVD26876.1"/>
    </source>
</evidence>
<dbReference type="STRING" id="400727.A0A2T7P0E3"/>
<name>A0A2T7P0E3_POMCA</name>
<feature type="DNA-binding region" description="Homeobox" evidence="6">
    <location>
        <begin position="331"/>
        <end position="390"/>
    </location>
</feature>
<organism evidence="11 12">
    <name type="scientific">Pomacea canaliculata</name>
    <name type="common">Golden apple snail</name>
    <dbReference type="NCBI Taxonomy" id="400727"/>
    <lineage>
        <taxon>Eukaryota</taxon>
        <taxon>Metazoa</taxon>
        <taxon>Spiralia</taxon>
        <taxon>Lophotrochozoa</taxon>
        <taxon>Mollusca</taxon>
        <taxon>Gastropoda</taxon>
        <taxon>Caenogastropoda</taxon>
        <taxon>Architaenioglossa</taxon>
        <taxon>Ampullarioidea</taxon>
        <taxon>Ampullariidae</taxon>
        <taxon>Pomacea</taxon>
    </lineage>
</organism>
<dbReference type="InterPro" id="IPR009057">
    <property type="entry name" value="Homeodomain-like_sf"/>
</dbReference>
<evidence type="ECO:0000259" key="9">
    <source>
        <dbReference type="PROSITE" id="PS50071"/>
    </source>
</evidence>
<dbReference type="OrthoDB" id="6358449at2759"/>
<dbReference type="InterPro" id="IPR017970">
    <property type="entry name" value="Homeobox_CS"/>
</dbReference>
<evidence type="ECO:0000256" key="4">
    <source>
        <dbReference type="ARBA" id="ARBA00023163"/>
    </source>
</evidence>
<keyword evidence="5 6" id="KW-0539">Nucleus</keyword>
<dbReference type="PANTHER" id="PTHR11636:SF76">
    <property type="entry name" value="PROTEIN NUBBIN"/>
    <property type="match status" value="1"/>
</dbReference>
<dbReference type="PROSITE" id="PS51179">
    <property type="entry name" value="POU_3"/>
    <property type="match status" value="1"/>
</dbReference>
<dbReference type="GO" id="GO:0000981">
    <property type="term" value="F:DNA-binding transcription factor activity, RNA polymerase II-specific"/>
    <property type="evidence" value="ECO:0007669"/>
    <property type="project" value="InterPro"/>
</dbReference>
<dbReference type="CDD" id="cd00086">
    <property type="entry name" value="homeodomain"/>
    <property type="match status" value="1"/>
</dbReference>